<evidence type="ECO:0008006" key="4">
    <source>
        <dbReference type="Google" id="ProtNLM"/>
    </source>
</evidence>
<dbReference type="InterPro" id="IPR043993">
    <property type="entry name" value="T4SS_pilin"/>
</dbReference>
<organism evidence="2 3">
    <name type="scientific">Candidatus Yanofskybacteria bacterium RIFCSPLOWO2_01_FULL_49_25</name>
    <dbReference type="NCBI Taxonomy" id="1802701"/>
    <lineage>
        <taxon>Bacteria</taxon>
        <taxon>Candidatus Yanofskyibacteriota</taxon>
    </lineage>
</organism>
<evidence type="ECO:0000256" key="1">
    <source>
        <dbReference type="SAM" id="Phobius"/>
    </source>
</evidence>
<feature type="transmembrane region" description="Helical" evidence="1">
    <location>
        <begin position="18"/>
        <end position="40"/>
    </location>
</feature>
<dbReference type="AlphaFoldDB" id="A0A1F8GV57"/>
<dbReference type="Proteomes" id="UP000179047">
    <property type="component" value="Unassembled WGS sequence"/>
</dbReference>
<proteinExistence type="predicted"/>
<protein>
    <recommendedName>
        <fullName evidence="4">TrbC/VIRB2 family protein</fullName>
    </recommendedName>
</protein>
<keyword evidence="1" id="KW-1133">Transmembrane helix</keyword>
<accession>A0A1F8GV57</accession>
<feature type="transmembrane region" description="Helical" evidence="1">
    <location>
        <begin position="61"/>
        <end position="83"/>
    </location>
</feature>
<name>A0A1F8GV57_9BACT</name>
<dbReference type="STRING" id="1802701.A3A33_03095"/>
<dbReference type="EMBL" id="MGKP01000015">
    <property type="protein sequence ID" value="OGN28518.1"/>
    <property type="molecule type" value="Genomic_DNA"/>
</dbReference>
<evidence type="ECO:0000313" key="3">
    <source>
        <dbReference type="Proteomes" id="UP000179047"/>
    </source>
</evidence>
<dbReference type="Pfam" id="PF18895">
    <property type="entry name" value="T4SS_pilin"/>
    <property type="match status" value="1"/>
</dbReference>
<keyword evidence="1" id="KW-0812">Transmembrane</keyword>
<reference evidence="2 3" key="1">
    <citation type="journal article" date="2016" name="Nat. Commun.">
        <title>Thousands of microbial genomes shed light on interconnected biogeochemical processes in an aquifer system.</title>
        <authorList>
            <person name="Anantharaman K."/>
            <person name="Brown C.T."/>
            <person name="Hug L.A."/>
            <person name="Sharon I."/>
            <person name="Castelle C.J."/>
            <person name="Probst A.J."/>
            <person name="Thomas B.C."/>
            <person name="Singh A."/>
            <person name="Wilkins M.J."/>
            <person name="Karaoz U."/>
            <person name="Brodie E.L."/>
            <person name="Williams K.H."/>
            <person name="Hubbard S.S."/>
            <person name="Banfield J.F."/>
        </authorList>
    </citation>
    <scope>NUCLEOTIDE SEQUENCE [LARGE SCALE GENOMIC DNA]</scope>
</reference>
<sequence length="91" mass="9719">MIAHAFENPIAFNSFSQVVLAIAGILVKIGIPLAAIFLIYAGFLFVSARGNEQQLKTAKDIFWYTIIGTAIIVGAYAIASAVVDFARNIGT</sequence>
<keyword evidence="1" id="KW-0472">Membrane</keyword>
<evidence type="ECO:0000313" key="2">
    <source>
        <dbReference type="EMBL" id="OGN28518.1"/>
    </source>
</evidence>
<comment type="caution">
    <text evidence="2">The sequence shown here is derived from an EMBL/GenBank/DDBJ whole genome shotgun (WGS) entry which is preliminary data.</text>
</comment>
<gene>
    <name evidence="2" type="ORF">A3A33_03095</name>
</gene>